<gene>
    <name evidence="1" type="ORF">PYW08_004673</name>
</gene>
<organism evidence="1 2">
    <name type="scientific">Mythimna loreyi</name>
    <dbReference type="NCBI Taxonomy" id="667449"/>
    <lineage>
        <taxon>Eukaryota</taxon>
        <taxon>Metazoa</taxon>
        <taxon>Ecdysozoa</taxon>
        <taxon>Arthropoda</taxon>
        <taxon>Hexapoda</taxon>
        <taxon>Insecta</taxon>
        <taxon>Pterygota</taxon>
        <taxon>Neoptera</taxon>
        <taxon>Endopterygota</taxon>
        <taxon>Lepidoptera</taxon>
        <taxon>Glossata</taxon>
        <taxon>Ditrysia</taxon>
        <taxon>Noctuoidea</taxon>
        <taxon>Noctuidae</taxon>
        <taxon>Noctuinae</taxon>
        <taxon>Hadenini</taxon>
        <taxon>Mythimna</taxon>
    </lineage>
</organism>
<dbReference type="EMBL" id="CM056792">
    <property type="protein sequence ID" value="KAJ8722271.1"/>
    <property type="molecule type" value="Genomic_DNA"/>
</dbReference>
<dbReference type="Proteomes" id="UP001231649">
    <property type="component" value="Chromosome 16"/>
</dbReference>
<comment type="caution">
    <text evidence="1">The sequence shown here is derived from an EMBL/GenBank/DDBJ whole genome shotgun (WGS) entry which is preliminary data.</text>
</comment>
<sequence>MTKDESRSGQSSMLYLTTDLIPKFTGQDKTYPVTRWIQDVEENGEICGWTPLQQLLMARRSLSGTAQLWMEAERPHKSWEELKAALSKEFPDTVDIKAIHELMSQRKKRRDESCIDYMMVMKALGKRGKIPDYVAIKYIVDGIVDHETNKIMLYGVTSYPELKEKFKIYETIKEKMKLEHSRRTYRNEKRGNVRHEKTSKRCYNCGEGDHVSEDCPQKAQGPKCFNCNEYGHISSKCPHKNNKEVGGRKEDSSSSKWWRSSGTSGDRKGQNNEASTSGSGSGERVSKQAMFGQSPFNADDTSHSQNYIDKMTDDRSSKCQNQTEYDIYDVNKQSQREKPLKIVELCGKTTSALIDSGSDVNLVSSEFCANVSKVMNNNITLSGLGSTKVEPLGCLTTNVVIDGTKYDDVLFYVVPKDCMPFNVIIGHEFLKNVVMVMNGSAVWMKPVEWVNEVNCFSCSVEVGHVSNTNLKEEVVQMVESYQPCQIKEAPIQLKIIVKDDVPVVQRPRRISLKEQVVVEEQVAEWLEQGIVRVSYSEYASPLVLVRKKDGAIRVCVDYRKLNSKIIKDEFPLPIIEDYIDKLAEAKVFSVLDLKNGFFHLSVSSESVKYTAFVTHHGQFEFLKAPFGLSVCPNYFMRFVTIIFRELISKGIVLIFVDDILIPAKDEQEAVDRLREVLRVASEYGLQINWKKAQLICRSITYLGHTIENGQVRPASEKIDAVTKFPEPKTTKQLQSFIGLASYFRKYIQNFASIARPLTDLLKKDVDFKFNDEQRCAFNCLKERLTTKPVLRIFNPRLETEMHTDASLLAYAAILMQRSDDDGGLHPVYFMSRKTNDAEKKVHQL</sequence>
<proteinExistence type="predicted"/>
<evidence type="ECO:0000313" key="1">
    <source>
        <dbReference type="EMBL" id="KAJ8722271.1"/>
    </source>
</evidence>
<keyword evidence="2" id="KW-1185">Reference proteome</keyword>
<name>A0ACC2QUP7_9NEOP</name>
<protein>
    <submittedName>
        <fullName evidence="1">Uncharacterized protein</fullName>
    </submittedName>
</protein>
<accession>A0ACC2QUP7</accession>
<reference evidence="1" key="1">
    <citation type="submission" date="2023-03" db="EMBL/GenBank/DDBJ databases">
        <title>Chromosome-level genomes of two armyworms, Mythimna separata and Mythimna loreyi, provide insights into the biosynthesis and reception of sex pheromones.</title>
        <authorList>
            <person name="Zhao H."/>
        </authorList>
    </citation>
    <scope>NUCLEOTIDE SEQUENCE</scope>
    <source>
        <strain evidence="1">BeijingLab</strain>
    </source>
</reference>
<evidence type="ECO:0000313" key="2">
    <source>
        <dbReference type="Proteomes" id="UP001231649"/>
    </source>
</evidence>